<sequence>MSQSHCLCKWAGSNPSSPRSRSSGSAYTPLRRTVRRSTPFLSMHTLVCVQLPFRFFLSFTNAIGVLTRWTDLRFRVGRGIYILYEDVKSCPCEDVHVLWSILMESNASSLPAKH</sequence>
<evidence type="ECO:0000313" key="2">
    <source>
        <dbReference type="Proteomes" id="UP001396334"/>
    </source>
</evidence>
<proteinExistence type="predicted"/>
<dbReference type="PANTHER" id="PTHR33181:SF17">
    <property type="entry name" value="OS01G0778500 PROTEIN"/>
    <property type="match status" value="1"/>
</dbReference>
<name>A0ABR2P796_9ROSI</name>
<protein>
    <submittedName>
        <fullName evidence="1">Uncharacterized protein</fullName>
    </submittedName>
</protein>
<evidence type="ECO:0000313" key="1">
    <source>
        <dbReference type="EMBL" id="KAK8984292.1"/>
    </source>
</evidence>
<gene>
    <name evidence="1" type="ORF">V6N11_029608</name>
</gene>
<accession>A0ABR2P796</accession>
<keyword evidence="2" id="KW-1185">Reference proteome</keyword>
<comment type="caution">
    <text evidence="1">The sequence shown here is derived from an EMBL/GenBank/DDBJ whole genome shotgun (WGS) entry which is preliminary data.</text>
</comment>
<organism evidence="1 2">
    <name type="scientific">Hibiscus sabdariffa</name>
    <name type="common">roselle</name>
    <dbReference type="NCBI Taxonomy" id="183260"/>
    <lineage>
        <taxon>Eukaryota</taxon>
        <taxon>Viridiplantae</taxon>
        <taxon>Streptophyta</taxon>
        <taxon>Embryophyta</taxon>
        <taxon>Tracheophyta</taxon>
        <taxon>Spermatophyta</taxon>
        <taxon>Magnoliopsida</taxon>
        <taxon>eudicotyledons</taxon>
        <taxon>Gunneridae</taxon>
        <taxon>Pentapetalae</taxon>
        <taxon>rosids</taxon>
        <taxon>malvids</taxon>
        <taxon>Malvales</taxon>
        <taxon>Malvaceae</taxon>
        <taxon>Malvoideae</taxon>
        <taxon>Hibiscus</taxon>
    </lineage>
</organism>
<reference evidence="1 2" key="1">
    <citation type="journal article" date="2024" name="G3 (Bethesda)">
        <title>Genome assembly of Hibiscus sabdariffa L. provides insights into metabolisms of medicinal natural products.</title>
        <authorList>
            <person name="Kim T."/>
        </authorList>
    </citation>
    <scope>NUCLEOTIDE SEQUENCE [LARGE SCALE GENOMIC DNA]</scope>
    <source>
        <strain evidence="1">TK-2024</strain>
        <tissue evidence="1">Old leaves</tissue>
    </source>
</reference>
<dbReference type="Proteomes" id="UP001396334">
    <property type="component" value="Unassembled WGS sequence"/>
</dbReference>
<dbReference type="PANTHER" id="PTHR33181">
    <property type="entry name" value="OS01G0778500 PROTEIN"/>
    <property type="match status" value="1"/>
</dbReference>
<dbReference type="EMBL" id="JBBPBN010000078">
    <property type="protein sequence ID" value="KAK8984292.1"/>
    <property type="molecule type" value="Genomic_DNA"/>
</dbReference>